<name>B7QCD5_IXOSC</name>
<dbReference type="AlphaFoldDB" id="B7QCD5"/>
<dbReference type="HOGENOM" id="CLU_1857497_0_0_1"/>
<gene>
    <name evidence="1" type="ORF">IscW_ISCW011939</name>
</gene>
<dbReference type="PaxDb" id="6945-B7QCD5"/>
<evidence type="ECO:0000313" key="1">
    <source>
        <dbReference type="EMBL" id="EEC16507.1"/>
    </source>
</evidence>
<dbReference type="EMBL" id="ABJB011135382">
    <property type="status" value="NOT_ANNOTATED_CDS"/>
    <property type="molecule type" value="Genomic_DNA"/>
</dbReference>
<dbReference type="Proteomes" id="UP000001555">
    <property type="component" value="Unassembled WGS sequence"/>
</dbReference>
<dbReference type="VEuPathDB" id="VectorBase:ISCI011939"/>
<reference evidence="1 3" key="1">
    <citation type="submission" date="2008-03" db="EMBL/GenBank/DDBJ databases">
        <title>Annotation of Ixodes scapularis.</title>
        <authorList>
            <consortium name="Ixodes scapularis Genome Project Consortium"/>
            <person name="Caler E."/>
            <person name="Hannick L.I."/>
            <person name="Bidwell S."/>
            <person name="Joardar V."/>
            <person name="Thiagarajan M."/>
            <person name="Amedeo P."/>
            <person name="Galinsky K.J."/>
            <person name="Schobel S."/>
            <person name="Inman J."/>
            <person name="Hostetler J."/>
            <person name="Miller J."/>
            <person name="Hammond M."/>
            <person name="Megy K."/>
            <person name="Lawson D."/>
            <person name="Kodira C."/>
            <person name="Sutton G."/>
            <person name="Meyer J."/>
            <person name="Hill C.A."/>
            <person name="Birren B."/>
            <person name="Nene V."/>
            <person name="Collins F."/>
            <person name="Alarcon-Chaidez F."/>
            <person name="Wikel S."/>
            <person name="Strausberg R."/>
        </authorList>
    </citation>
    <scope>NUCLEOTIDE SEQUENCE [LARGE SCALE GENOMIC DNA]</scope>
    <source>
        <strain evidence="3">Wikel</strain>
        <strain evidence="1">Wikel colony</strain>
    </source>
</reference>
<protein>
    <submittedName>
        <fullName evidence="1 2">Uncharacterized protein</fullName>
    </submittedName>
</protein>
<dbReference type="VEuPathDB" id="VectorBase:ISCW011939"/>
<dbReference type="InParanoid" id="B7QCD5"/>
<accession>B7QCD5</accession>
<evidence type="ECO:0000313" key="3">
    <source>
        <dbReference type="Proteomes" id="UP000001555"/>
    </source>
</evidence>
<keyword evidence="3" id="KW-1185">Reference proteome</keyword>
<dbReference type="EMBL" id="DS906659">
    <property type="protein sequence ID" value="EEC16507.1"/>
    <property type="molecule type" value="Genomic_DNA"/>
</dbReference>
<reference evidence="2" key="2">
    <citation type="submission" date="2020-05" db="UniProtKB">
        <authorList>
            <consortium name="EnsemblMetazoa"/>
        </authorList>
    </citation>
    <scope>IDENTIFICATION</scope>
    <source>
        <strain evidence="2">wikel</strain>
    </source>
</reference>
<organism>
    <name type="scientific">Ixodes scapularis</name>
    <name type="common">Black-legged tick</name>
    <name type="synonym">Deer tick</name>
    <dbReference type="NCBI Taxonomy" id="6945"/>
    <lineage>
        <taxon>Eukaryota</taxon>
        <taxon>Metazoa</taxon>
        <taxon>Ecdysozoa</taxon>
        <taxon>Arthropoda</taxon>
        <taxon>Chelicerata</taxon>
        <taxon>Arachnida</taxon>
        <taxon>Acari</taxon>
        <taxon>Parasitiformes</taxon>
        <taxon>Ixodida</taxon>
        <taxon>Ixodoidea</taxon>
        <taxon>Ixodidae</taxon>
        <taxon>Ixodinae</taxon>
        <taxon>Ixodes</taxon>
    </lineage>
</organism>
<sequence>MHLQCSNTHFGEVDLKLDDLPGHRGEAYVGAEEARHPDDEVVVVVQNAGLLGVLEAEQAFGQAEARVVNLGRKGVLVGELFRQDPITFEAPVRLQLPPNIRANTIFQWTYLQLTPQHRKAVLHFLLNFVRTAGLQDSL</sequence>
<dbReference type="EnsemblMetazoa" id="ISCW011939-RA">
    <property type="protein sequence ID" value="ISCW011939-PA"/>
    <property type="gene ID" value="ISCW011939"/>
</dbReference>
<evidence type="ECO:0000313" key="2">
    <source>
        <dbReference type="EnsemblMetazoa" id="ISCW011939-PA"/>
    </source>
</evidence>
<proteinExistence type="predicted"/>